<keyword evidence="3" id="KW-1185">Reference proteome</keyword>
<dbReference type="AlphaFoldDB" id="A0A1S8THF0"/>
<accession>A0A1S8THF0</accession>
<evidence type="ECO:0000259" key="1">
    <source>
        <dbReference type="Pfam" id="PF20629"/>
    </source>
</evidence>
<dbReference type="STRING" id="29367.CLPUN_25450"/>
<name>A0A1S8THF0_9CLOT</name>
<evidence type="ECO:0000313" key="3">
    <source>
        <dbReference type="Proteomes" id="UP000190890"/>
    </source>
</evidence>
<keyword evidence="2" id="KW-0456">Lyase</keyword>
<reference evidence="2 3" key="1">
    <citation type="submission" date="2016-05" db="EMBL/GenBank/DDBJ databases">
        <title>Microbial solvent formation.</title>
        <authorList>
            <person name="Poehlein A."/>
            <person name="Montoya Solano J.D."/>
            <person name="Flitsch S."/>
            <person name="Krabben P."/>
            <person name="Duerre P."/>
            <person name="Daniel R."/>
        </authorList>
    </citation>
    <scope>NUCLEOTIDE SEQUENCE [LARGE SCALE GENOMIC DNA]</scope>
    <source>
        <strain evidence="2 3">DSM 2619</strain>
    </source>
</reference>
<dbReference type="GO" id="GO:0008867">
    <property type="term" value="F:galactarate dehydratase activity"/>
    <property type="evidence" value="ECO:0007669"/>
    <property type="project" value="UniProtKB-EC"/>
</dbReference>
<organism evidence="2 3">
    <name type="scientific">Clostridium puniceum</name>
    <dbReference type="NCBI Taxonomy" id="29367"/>
    <lineage>
        <taxon>Bacteria</taxon>
        <taxon>Bacillati</taxon>
        <taxon>Bacillota</taxon>
        <taxon>Clostridia</taxon>
        <taxon>Eubacteriales</taxon>
        <taxon>Clostridiaceae</taxon>
        <taxon>Clostridium</taxon>
    </lineage>
</organism>
<dbReference type="Proteomes" id="UP000190890">
    <property type="component" value="Unassembled WGS sequence"/>
</dbReference>
<dbReference type="Pfam" id="PF20629">
    <property type="entry name" value="GD_AH_C"/>
    <property type="match status" value="1"/>
</dbReference>
<sequence>MKDMWQDLIYINSGSIATGEATISEIGTKVFNKIIDIASGKEQACAEKYELHNDLCIFNPALIT</sequence>
<dbReference type="EMBL" id="LZZM01000163">
    <property type="protein sequence ID" value="OOM76845.1"/>
    <property type="molecule type" value="Genomic_DNA"/>
</dbReference>
<protein>
    <submittedName>
        <fullName evidence="2">D-galactarate dehydratase</fullName>
        <ecNumber evidence="2">4.2.1.42</ecNumber>
    </submittedName>
</protein>
<dbReference type="InterPro" id="IPR048332">
    <property type="entry name" value="GD_AH_C"/>
</dbReference>
<proteinExistence type="predicted"/>
<gene>
    <name evidence="2" type="primary">garD_1</name>
    <name evidence="2" type="ORF">CLPUN_25450</name>
</gene>
<evidence type="ECO:0000313" key="2">
    <source>
        <dbReference type="EMBL" id="OOM76845.1"/>
    </source>
</evidence>
<feature type="domain" description="D-galactarate/Altronate dehydratase C-terminal" evidence="1">
    <location>
        <begin position="3"/>
        <end position="60"/>
    </location>
</feature>
<comment type="caution">
    <text evidence="2">The sequence shown here is derived from an EMBL/GenBank/DDBJ whole genome shotgun (WGS) entry which is preliminary data.</text>
</comment>
<dbReference type="EC" id="4.2.1.42" evidence="2"/>